<comment type="caution">
    <text evidence="2">The sequence shown here is derived from an EMBL/GenBank/DDBJ whole genome shotgun (WGS) entry which is preliminary data.</text>
</comment>
<name>A0A420IRG0_9PEZI</name>
<gene>
    <name evidence="2" type="ORF">GcM1_221007</name>
</gene>
<dbReference type="AlphaFoldDB" id="A0A420IRG0"/>
<organism evidence="2 3">
    <name type="scientific">Golovinomyces cichoracearum</name>
    <dbReference type="NCBI Taxonomy" id="62708"/>
    <lineage>
        <taxon>Eukaryota</taxon>
        <taxon>Fungi</taxon>
        <taxon>Dikarya</taxon>
        <taxon>Ascomycota</taxon>
        <taxon>Pezizomycotina</taxon>
        <taxon>Leotiomycetes</taxon>
        <taxon>Erysiphales</taxon>
        <taxon>Erysiphaceae</taxon>
        <taxon>Golovinomyces</taxon>
    </lineage>
</organism>
<dbReference type="Proteomes" id="UP000285326">
    <property type="component" value="Unassembled WGS sequence"/>
</dbReference>
<sequence>MFVGVVMDQSGTQYRDTVPNRDRDTIRFMMQTMLLILLPSGFGNYLASIDPQNRLWYNYLKHNLVLCRVHFKRKIEDRMGKFWSEYGVEYRMMALTDFQSREEYMQLVNILKNFEADKRVRTWVQNKTNPVIVAAINRNCRRQRLLPAIEKSRILDRRYCDQAKARLVYGIMHTYRNPAMSSRYAEVFTRERRERLALEERINQASIESQDDNLDYQVFLDVDHVPEHDLQHNRVAAQYFGGSTKRARRGSSPRTRSTSRSASRSASQTRPSPIHRAASQNVLRVTTVGVFSAYADLHSSQSPASFFTAANTRAFAAQTIEDEDIIFARE</sequence>
<dbReference type="EMBL" id="MCBS01022194">
    <property type="protein sequence ID" value="RKF77158.1"/>
    <property type="molecule type" value="Genomic_DNA"/>
</dbReference>
<feature type="compositionally biased region" description="Low complexity" evidence="1">
    <location>
        <begin position="252"/>
        <end position="272"/>
    </location>
</feature>
<accession>A0A420IRG0</accession>
<evidence type="ECO:0000313" key="2">
    <source>
        <dbReference type="EMBL" id="RKF77158.1"/>
    </source>
</evidence>
<evidence type="ECO:0000313" key="3">
    <source>
        <dbReference type="Proteomes" id="UP000285326"/>
    </source>
</evidence>
<protein>
    <submittedName>
        <fullName evidence="2">Uncharacterized protein</fullName>
    </submittedName>
</protein>
<feature type="region of interest" description="Disordered" evidence="1">
    <location>
        <begin position="238"/>
        <end position="278"/>
    </location>
</feature>
<proteinExistence type="predicted"/>
<reference evidence="2 3" key="1">
    <citation type="journal article" date="2018" name="BMC Genomics">
        <title>Comparative genome analyses reveal sequence features reflecting distinct modes of host-adaptation between dicot and monocot powdery mildew.</title>
        <authorList>
            <person name="Wu Y."/>
            <person name="Ma X."/>
            <person name="Pan Z."/>
            <person name="Kale S.D."/>
            <person name="Song Y."/>
            <person name="King H."/>
            <person name="Zhang Q."/>
            <person name="Presley C."/>
            <person name="Deng X."/>
            <person name="Wei C.I."/>
            <person name="Xiao S."/>
        </authorList>
    </citation>
    <scope>NUCLEOTIDE SEQUENCE [LARGE SCALE GENOMIC DNA]</scope>
    <source>
        <strain evidence="2">UMSG1</strain>
    </source>
</reference>
<evidence type="ECO:0000256" key="1">
    <source>
        <dbReference type="SAM" id="MobiDB-lite"/>
    </source>
</evidence>